<dbReference type="InterPro" id="IPR003660">
    <property type="entry name" value="HAMP_dom"/>
</dbReference>
<dbReference type="PANTHER" id="PTHR32089">
    <property type="entry name" value="METHYL-ACCEPTING CHEMOTAXIS PROTEIN MCPB"/>
    <property type="match status" value="1"/>
</dbReference>
<gene>
    <name evidence="7" type="ORF">SAMN05421720_12418</name>
</gene>
<dbReference type="InterPro" id="IPR032255">
    <property type="entry name" value="HBM"/>
</dbReference>
<dbReference type="PANTHER" id="PTHR32089:SF112">
    <property type="entry name" value="LYSOZYME-LIKE PROTEIN-RELATED"/>
    <property type="match status" value="1"/>
</dbReference>
<evidence type="ECO:0000313" key="8">
    <source>
        <dbReference type="Proteomes" id="UP000199412"/>
    </source>
</evidence>
<evidence type="ECO:0000256" key="1">
    <source>
        <dbReference type="ARBA" id="ARBA00023224"/>
    </source>
</evidence>
<keyword evidence="4" id="KW-0812">Transmembrane</keyword>
<dbReference type="RefSeq" id="WP_092788047.1">
    <property type="nucleotide sequence ID" value="NZ_FNAP01000024.1"/>
</dbReference>
<dbReference type="EMBL" id="FNAP01000024">
    <property type="protein sequence ID" value="SDF02875.1"/>
    <property type="molecule type" value="Genomic_DNA"/>
</dbReference>
<protein>
    <submittedName>
        <fullName evidence="7">Methyl-accepting chemotaxis protein</fullName>
    </submittedName>
</protein>
<dbReference type="Gene3D" id="6.10.340.10">
    <property type="match status" value="1"/>
</dbReference>
<dbReference type="SMART" id="SM01358">
    <property type="entry name" value="HBM"/>
    <property type="match status" value="1"/>
</dbReference>
<dbReference type="SMART" id="SM00283">
    <property type="entry name" value="MA"/>
    <property type="match status" value="1"/>
</dbReference>
<accession>A0A1G7HQY6</accession>
<feature type="domain" description="HAMP" evidence="6">
    <location>
        <begin position="302"/>
        <end position="355"/>
    </location>
</feature>
<dbReference type="GO" id="GO:0016020">
    <property type="term" value="C:membrane"/>
    <property type="evidence" value="ECO:0007669"/>
    <property type="project" value="InterPro"/>
</dbReference>
<feature type="domain" description="Methyl-accepting transducer" evidence="5">
    <location>
        <begin position="396"/>
        <end position="625"/>
    </location>
</feature>
<organism evidence="7 8">
    <name type="scientific">Rhodospira trueperi</name>
    <dbReference type="NCBI Taxonomy" id="69960"/>
    <lineage>
        <taxon>Bacteria</taxon>
        <taxon>Pseudomonadati</taxon>
        <taxon>Pseudomonadota</taxon>
        <taxon>Alphaproteobacteria</taxon>
        <taxon>Rhodospirillales</taxon>
        <taxon>Rhodospirillaceae</taxon>
        <taxon>Rhodospira</taxon>
    </lineage>
</organism>
<evidence type="ECO:0000256" key="2">
    <source>
        <dbReference type="ARBA" id="ARBA00029447"/>
    </source>
</evidence>
<dbReference type="AlphaFoldDB" id="A0A1G7HQY6"/>
<keyword evidence="1 3" id="KW-0807">Transducer</keyword>
<evidence type="ECO:0000256" key="3">
    <source>
        <dbReference type="PROSITE-ProRule" id="PRU00284"/>
    </source>
</evidence>
<dbReference type="STRING" id="69960.SAMN05421720_12418"/>
<reference evidence="7 8" key="1">
    <citation type="submission" date="2016-10" db="EMBL/GenBank/DDBJ databases">
        <authorList>
            <person name="de Groot N.N."/>
        </authorList>
    </citation>
    <scope>NUCLEOTIDE SEQUENCE [LARGE SCALE GENOMIC DNA]</scope>
    <source>
        <strain evidence="7 8">ATCC 700224</strain>
    </source>
</reference>
<dbReference type="PROSITE" id="PS50111">
    <property type="entry name" value="CHEMOTAXIS_TRANSDUC_2"/>
    <property type="match status" value="1"/>
</dbReference>
<dbReference type="SUPFAM" id="SSF58104">
    <property type="entry name" value="Methyl-accepting chemotaxis protein (MCP) signaling domain"/>
    <property type="match status" value="1"/>
</dbReference>
<dbReference type="SMART" id="SM00304">
    <property type="entry name" value="HAMP"/>
    <property type="match status" value="1"/>
</dbReference>
<dbReference type="GO" id="GO:0007165">
    <property type="term" value="P:signal transduction"/>
    <property type="evidence" value="ECO:0007669"/>
    <property type="project" value="UniProtKB-KW"/>
</dbReference>
<dbReference type="InterPro" id="IPR004089">
    <property type="entry name" value="MCPsignal_dom"/>
</dbReference>
<evidence type="ECO:0000259" key="6">
    <source>
        <dbReference type="PROSITE" id="PS50885"/>
    </source>
</evidence>
<dbReference type="Proteomes" id="UP000199412">
    <property type="component" value="Unassembled WGS sequence"/>
</dbReference>
<name>A0A1G7HQY6_9PROT</name>
<sequence>MTLTRLEIRTQMAMVAGLVVFGFAIIAGLYWISAVRSATVRAEQALASEVLHHSENSAYWLAQAIIAQKSFLSQRDETLVGAQAEALDKMRQSLDALADGPVAVDANALTQSLKAYRDAAEQLVAAWRTLGFDETQGLQGSLRASVHAIENRLGEIQGVNTDALMVQMLMLRRHEKDFILRVDQKYVDRHAETLRDFQQAVADSSLLPAVKSDLNGLAAAYGSQFSAYAAQRLSIGSAVERLDVMVAEMRPTLDALSSRATSIAATAQAAEQANIRQTGFLIAASIGIVTVLVVALVGWIAIGLNRALDGMGTAMGKLSSGDLNADIPAQGWSNVIGRMATAMTVFKDNLRRMRELEESQKDMQRRAEKERQEMMGRLAAQFEHDVGGLVGQFRGASDATSADAGEVMTDADDTLRQVGTVSAAVEQATGNVETVASAAEELFSSIAEINRQVNDTSRLAHDASGEATDAVERMAALNTAARHITEVVTLIADISDQTNLLALNATIEAARAGEAGKGFAVVANEVKTLALQTSKATGEIDQHMKGIQDAVNGSQAIIGSVAKLIDDIASHSTSIAGAIEQQSAATNEIARNVQEAATTTREIGTAVDSLRSQAERTQGAAARMQEAASGLTSRAGDLSDRVRNFLKNVRTA</sequence>
<dbReference type="PROSITE" id="PS50885">
    <property type="entry name" value="HAMP"/>
    <property type="match status" value="1"/>
</dbReference>
<feature type="transmembrane region" description="Helical" evidence="4">
    <location>
        <begin position="12"/>
        <end position="32"/>
    </location>
</feature>
<dbReference type="Pfam" id="PF00015">
    <property type="entry name" value="MCPsignal"/>
    <property type="match status" value="1"/>
</dbReference>
<comment type="similarity">
    <text evidence="2">Belongs to the methyl-accepting chemotaxis (MCP) protein family.</text>
</comment>
<feature type="transmembrane region" description="Helical" evidence="4">
    <location>
        <begin position="280"/>
        <end position="302"/>
    </location>
</feature>
<evidence type="ECO:0000313" key="7">
    <source>
        <dbReference type="EMBL" id="SDF02875.1"/>
    </source>
</evidence>
<dbReference type="OrthoDB" id="3289104at2"/>
<keyword evidence="4" id="KW-0472">Membrane</keyword>
<keyword evidence="4" id="KW-1133">Transmembrane helix</keyword>
<dbReference type="Gene3D" id="1.10.287.950">
    <property type="entry name" value="Methyl-accepting chemotaxis protein"/>
    <property type="match status" value="1"/>
</dbReference>
<keyword evidence="8" id="KW-1185">Reference proteome</keyword>
<evidence type="ECO:0000259" key="5">
    <source>
        <dbReference type="PROSITE" id="PS50111"/>
    </source>
</evidence>
<evidence type="ECO:0000256" key="4">
    <source>
        <dbReference type="SAM" id="Phobius"/>
    </source>
</evidence>
<proteinExistence type="inferred from homology"/>